<evidence type="ECO:0008006" key="4">
    <source>
        <dbReference type="Google" id="ProtNLM"/>
    </source>
</evidence>
<evidence type="ECO:0000313" key="2">
    <source>
        <dbReference type="EMBL" id="KPL90934.1"/>
    </source>
</evidence>
<keyword evidence="1" id="KW-0472">Membrane</keyword>
<accession>A0A0P6Y0M2</accession>
<keyword evidence="1" id="KW-1133">Transmembrane helix</keyword>
<dbReference type="EMBL" id="LGKP01000008">
    <property type="protein sequence ID" value="KPL90934.1"/>
    <property type="molecule type" value="Genomic_DNA"/>
</dbReference>
<reference evidence="2 3" key="1">
    <citation type="submission" date="2015-07" db="EMBL/GenBank/DDBJ databases">
        <title>Whole genome sequence of Herpetosiphon geysericola DSM 7119.</title>
        <authorList>
            <person name="Hemp J."/>
            <person name="Ward L.M."/>
            <person name="Pace L.A."/>
            <person name="Fischer W.W."/>
        </authorList>
    </citation>
    <scope>NUCLEOTIDE SEQUENCE [LARGE SCALE GENOMIC DNA]</scope>
    <source>
        <strain evidence="2 3">DSM 7119</strain>
    </source>
</reference>
<dbReference type="OrthoDB" id="9821599at2"/>
<keyword evidence="3" id="KW-1185">Reference proteome</keyword>
<dbReference type="AlphaFoldDB" id="A0A0P6Y0M2"/>
<protein>
    <recommendedName>
        <fullName evidence="4">Zinc-ribbon domain-containing protein</fullName>
    </recommendedName>
</protein>
<feature type="transmembrane region" description="Helical" evidence="1">
    <location>
        <begin position="155"/>
        <end position="183"/>
    </location>
</feature>
<evidence type="ECO:0000313" key="3">
    <source>
        <dbReference type="Proteomes" id="UP000050277"/>
    </source>
</evidence>
<dbReference type="RefSeq" id="WP_054533117.1">
    <property type="nucleotide sequence ID" value="NZ_LGKP01000008.1"/>
</dbReference>
<comment type="caution">
    <text evidence="2">The sequence shown here is derived from an EMBL/GenBank/DDBJ whole genome shotgun (WGS) entry which is preliminary data.</text>
</comment>
<evidence type="ECO:0000256" key="1">
    <source>
        <dbReference type="SAM" id="Phobius"/>
    </source>
</evidence>
<feature type="transmembrane region" description="Helical" evidence="1">
    <location>
        <begin position="91"/>
        <end position="117"/>
    </location>
</feature>
<name>A0A0P6Y0M2_9CHLR</name>
<gene>
    <name evidence="2" type="ORF">SE18_03940</name>
</gene>
<dbReference type="Proteomes" id="UP000050277">
    <property type="component" value="Unassembled WGS sequence"/>
</dbReference>
<keyword evidence="1" id="KW-0812">Transmembrane</keyword>
<sequence>MECFECGQPVNLNVRYCLQCGVDLEAMYAAPPTMPMDRLPPMPLFMQAAPQPALAAAARVQPISHPQINYQLPLIEQLRANIKDPNFLMQAIYFVFIGFWSSQMWLAATWLCGLFGLNISQPMLNYLPTITFLSMPHTEGLVTSLRKELPRGLCLLYGICVGWYLSMLWMQLIWLATVSVVGLPLAQKMGRVLPSVMWLKPLPKLD</sequence>
<proteinExistence type="predicted"/>
<organism evidence="2 3">
    <name type="scientific">Herpetosiphon geysericola</name>
    <dbReference type="NCBI Taxonomy" id="70996"/>
    <lineage>
        <taxon>Bacteria</taxon>
        <taxon>Bacillati</taxon>
        <taxon>Chloroflexota</taxon>
        <taxon>Chloroflexia</taxon>
        <taxon>Herpetosiphonales</taxon>
        <taxon>Herpetosiphonaceae</taxon>
        <taxon>Herpetosiphon</taxon>
    </lineage>
</organism>